<evidence type="ECO:0000256" key="4">
    <source>
        <dbReference type="ARBA" id="ARBA00024446"/>
    </source>
</evidence>
<dbReference type="InterPro" id="IPR009246">
    <property type="entry name" value="EutC"/>
</dbReference>
<comment type="similarity">
    <text evidence="5">Belongs to the EutC family.</text>
</comment>
<proteinExistence type="inferred from homology"/>
<dbReference type="GO" id="GO:0006520">
    <property type="term" value="P:amino acid metabolic process"/>
    <property type="evidence" value="ECO:0007669"/>
    <property type="project" value="InterPro"/>
</dbReference>
<dbReference type="GO" id="GO:0009350">
    <property type="term" value="C:ethanolamine ammonia-lyase complex"/>
    <property type="evidence" value="ECO:0007669"/>
    <property type="project" value="UniProtKB-UniRule"/>
</dbReference>
<name>A0A255XIJ4_9PROT</name>
<evidence type="ECO:0000256" key="3">
    <source>
        <dbReference type="ARBA" id="ARBA00023285"/>
    </source>
</evidence>
<comment type="catalytic activity">
    <reaction evidence="5">
        <text>ethanolamine = acetaldehyde + NH4(+)</text>
        <dbReference type="Rhea" id="RHEA:15313"/>
        <dbReference type="ChEBI" id="CHEBI:15343"/>
        <dbReference type="ChEBI" id="CHEBI:28938"/>
        <dbReference type="ChEBI" id="CHEBI:57603"/>
        <dbReference type="EC" id="4.3.1.7"/>
    </reaction>
</comment>
<dbReference type="GO" id="GO:0046336">
    <property type="term" value="P:ethanolamine catabolic process"/>
    <property type="evidence" value="ECO:0007669"/>
    <property type="project" value="UniProtKB-UniRule"/>
</dbReference>
<dbReference type="Gene3D" id="1.10.30.40">
    <property type="entry name" value="Ethanolamine ammonia-lyase light chain (EutC), N-terminal domain"/>
    <property type="match status" value="1"/>
</dbReference>
<feature type="binding site" evidence="5">
    <location>
        <position position="148"/>
    </location>
    <ligand>
        <name>adenosylcob(III)alamin</name>
        <dbReference type="ChEBI" id="CHEBI:18408"/>
    </ligand>
</feature>
<keyword evidence="4 5" id="KW-1283">Bacterial microcompartment</keyword>
<organism evidence="6 7">
    <name type="scientific">Elstera cyanobacteriorum</name>
    <dbReference type="NCBI Taxonomy" id="2022747"/>
    <lineage>
        <taxon>Bacteria</taxon>
        <taxon>Pseudomonadati</taxon>
        <taxon>Pseudomonadota</taxon>
        <taxon>Alphaproteobacteria</taxon>
        <taxon>Rhodospirillales</taxon>
        <taxon>Rhodospirillaceae</taxon>
        <taxon>Elstera</taxon>
    </lineage>
</organism>
<feature type="binding site" evidence="5">
    <location>
        <position position="198"/>
    </location>
    <ligand>
        <name>adenosylcob(III)alamin</name>
        <dbReference type="ChEBI" id="CHEBI:18408"/>
    </ligand>
</feature>
<dbReference type="InterPro" id="IPR042255">
    <property type="entry name" value="EutC_N"/>
</dbReference>
<comment type="caution">
    <text evidence="6">The sequence shown here is derived from an EMBL/GenBank/DDBJ whole genome shotgun (WGS) entry which is preliminary data.</text>
</comment>
<dbReference type="PIRSF" id="PIRSF018982">
    <property type="entry name" value="EutC"/>
    <property type="match status" value="1"/>
</dbReference>
<dbReference type="AlphaFoldDB" id="A0A255XIJ4"/>
<dbReference type="GO" id="GO:0031419">
    <property type="term" value="F:cobalamin binding"/>
    <property type="evidence" value="ECO:0007669"/>
    <property type="project" value="UniProtKB-UniRule"/>
</dbReference>
<protein>
    <recommendedName>
        <fullName evidence="5">Ethanolamine ammonia-lyase small subunit</fullName>
        <shortName evidence="5">EAL small subunit</shortName>
        <ecNumber evidence="5">4.3.1.7</ecNumber>
    </recommendedName>
</protein>
<evidence type="ECO:0000313" key="7">
    <source>
        <dbReference type="Proteomes" id="UP000216361"/>
    </source>
</evidence>
<dbReference type="HAMAP" id="MF_00601">
    <property type="entry name" value="EutC"/>
    <property type="match status" value="1"/>
</dbReference>
<keyword evidence="3 5" id="KW-0170">Cobalt</keyword>
<reference evidence="6 7" key="1">
    <citation type="submission" date="2017-07" db="EMBL/GenBank/DDBJ databases">
        <title>Elstera cyanobacteriorum sp. nov., a novel bacterium isolated from cyanobacterial aggregates in a eutrophic lake.</title>
        <authorList>
            <person name="Cai H."/>
        </authorList>
    </citation>
    <scope>NUCLEOTIDE SEQUENCE [LARGE SCALE GENOMIC DNA]</scope>
    <source>
        <strain evidence="6 7">TH019</strain>
    </source>
</reference>
<comment type="pathway">
    <text evidence="5">Amine and polyamine degradation; ethanolamine degradation.</text>
</comment>
<dbReference type="Pfam" id="PF05985">
    <property type="entry name" value="EutC"/>
    <property type="match status" value="1"/>
</dbReference>
<comment type="subunit">
    <text evidence="5">The basic unit is a heterodimer which dimerizes to form tetramers. The heterotetramers trimerize; 6 large subunits form a core ring with 6 small subunits projecting outwards.</text>
</comment>
<dbReference type="EC" id="4.3.1.7" evidence="5"/>
<dbReference type="Gene3D" id="3.40.50.11240">
    <property type="entry name" value="Ethanolamine ammonia-lyase light chain (EutC)"/>
    <property type="match status" value="1"/>
</dbReference>
<comment type="function">
    <text evidence="5">Catalyzes the deamination of various vicinal amino-alcohols to oxo compounds. Allows this organism to utilize ethanolamine as the sole source of nitrogen and carbon in the presence of external vitamin B12.</text>
</comment>
<dbReference type="GO" id="GO:0031471">
    <property type="term" value="C:ethanolamine degradation polyhedral organelle"/>
    <property type="evidence" value="ECO:0007669"/>
    <property type="project" value="UniProtKB-UniRule"/>
</dbReference>
<dbReference type="NCBIfam" id="NF003971">
    <property type="entry name" value="PRK05465.1"/>
    <property type="match status" value="1"/>
</dbReference>
<dbReference type="RefSeq" id="WP_094410415.1">
    <property type="nucleotide sequence ID" value="NZ_BMJZ01000003.1"/>
</dbReference>
<accession>A0A255XIJ4</accession>
<keyword evidence="7" id="KW-1185">Reference proteome</keyword>
<feature type="binding site" evidence="5">
    <location>
        <position position="169"/>
    </location>
    <ligand>
        <name>adenosylcob(III)alamin</name>
        <dbReference type="ChEBI" id="CHEBI:18408"/>
    </ligand>
</feature>
<sequence length="253" mass="27314">MSPDPWETLRRSTRARIGLGRAGDGLPTGELLKFQLAHARARDAVHGQVDFDKLAADLAPLPTIRLKSWAGDRSTYLRRPDLGRKLHPDSAAKLADVPPQPWDLVFVIADGLSAGAVQTHAAPMVKACIERLPGWRIAPIVLGEQARVAFGDDVGEALGAELCLLLVGERPGLSVPDSLGIYMTYRPKRGRRDSERNCLSNIHADGLSYALAADKAAWLAREAVRLRLSGVDLKENAPVTGLSAAEVNNNVLK</sequence>
<evidence type="ECO:0000256" key="2">
    <source>
        <dbReference type="ARBA" id="ARBA00023239"/>
    </source>
</evidence>
<dbReference type="PANTHER" id="PTHR39330:SF1">
    <property type="entry name" value="ETHANOLAMINE AMMONIA-LYASE SMALL SUBUNIT"/>
    <property type="match status" value="1"/>
</dbReference>
<comment type="cofactor">
    <cofactor evidence="5">
        <name>adenosylcob(III)alamin</name>
        <dbReference type="ChEBI" id="CHEBI:18408"/>
    </cofactor>
    <text evidence="5">Binds between the large and small subunits.</text>
</comment>
<comment type="subcellular location">
    <subcellularLocation>
        <location evidence="5">Bacterial microcompartment</location>
    </subcellularLocation>
</comment>
<dbReference type="PANTHER" id="PTHR39330">
    <property type="entry name" value="ETHANOLAMINE AMMONIA-LYASE LIGHT CHAIN"/>
    <property type="match status" value="1"/>
</dbReference>
<dbReference type="Proteomes" id="UP000216361">
    <property type="component" value="Unassembled WGS sequence"/>
</dbReference>
<dbReference type="OrthoDB" id="114248at2"/>
<keyword evidence="1 5" id="KW-0846">Cobalamin</keyword>
<evidence type="ECO:0000313" key="6">
    <source>
        <dbReference type="EMBL" id="OYQ16777.1"/>
    </source>
</evidence>
<dbReference type="InterPro" id="IPR042251">
    <property type="entry name" value="EutC_C"/>
</dbReference>
<evidence type="ECO:0000256" key="5">
    <source>
        <dbReference type="HAMAP-Rule" id="MF_00601"/>
    </source>
</evidence>
<dbReference type="EMBL" id="NOXS01000035">
    <property type="protein sequence ID" value="OYQ16777.1"/>
    <property type="molecule type" value="Genomic_DNA"/>
</dbReference>
<dbReference type="GO" id="GO:0008851">
    <property type="term" value="F:ethanolamine ammonia-lyase activity"/>
    <property type="evidence" value="ECO:0007669"/>
    <property type="project" value="UniProtKB-UniRule"/>
</dbReference>
<evidence type="ECO:0000256" key="1">
    <source>
        <dbReference type="ARBA" id="ARBA00022628"/>
    </source>
</evidence>
<keyword evidence="2 5" id="KW-0456">Lyase</keyword>
<dbReference type="UniPathway" id="UPA00560"/>
<gene>
    <name evidence="5" type="primary">eutC</name>
    <name evidence="6" type="ORF">CHR90_17515</name>
</gene>